<proteinExistence type="predicted"/>
<accession>A0AAV2Q4Z0</accession>
<sequence>SGNSQYVVITPETLVLQRCGRVGVQQPSASSAYHLDEYLPPEPIQMHDHRDENTERALLFSLGRTLWIMSDDQNLSHHMSPTANMSSSLRSALSAMTHHLASHRLPLIDIFQLLVDRIDAANHVNYTATIRNLYEEVLGPPLPPPRPPDYIRPHSAFSQGSTSLGRRSSSCDSWSLARKASSVEDLRSQRQLTA</sequence>
<dbReference type="EMBL" id="CAXKWB010003184">
    <property type="protein sequence ID" value="CAL4068513.1"/>
    <property type="molecule type" value="Genomic_DNA"/>
</dbReference>
<evidence type="ECO:0000313" key="3">
    <source>
        <dbReference type="Proteomes" id="UP001497623"/>
    </source>
</evidence>
<feature type="region of interest" description="Disordered" evidence="1">
    <location>
        <begin position="144"/>
        <end position="174"/>
    </location>
</feature>
<dbReference type="Proteomes" id="UP001497623">
    <property type="component" value="Unassembled WGS sequence"/>
</dbReference>
<reference evidence="2 3" key="1">
    <citation type="submission" date="2024-05" db="EMBL/GenBank/DDBJ databases">
        <authorList>
            <person name="Wallberg A."/>
        </authorList>
    </citation>
    <scope>NUCLEOTIDE SEQUENCE [LARGE SCALE GENOMIC DNA]</scope>
</reference>
<feature type="compositionally biased region" description="Polar residues" evidence="1">
    <location>
        <begin position="156"/>
        <end position="173"/>
    </location>
</feature>
<evidence type="ECO:0000313" key="2">
    <source>
        <dbReference type="EMBL" id="CAL4068513.1"/>
    </source>
</evidence>
<dbReference type="AlphaFoldDB" id="A0AAV2Q4Z0"/>
<name>A0AAV2Q4Z0_MEGNR</name>
<feature type="non-terminal residue" evidence="2">
    <location>
        <position position="1"/>
    </location>
</feature>
<gene>
    <name evidence="2" type="ORF">MNOR_LOCUS7315</name>
</gene>
<evidence type="ECO:0000256" key="1">
    <source>
        <dbReference type="SAM" id="MobiDB-lite"/>
    </source>
</evidence>
<feature type="non-terminal residue" evidence="2">
    <location>
        <position position="194"/>
    </location>
</feature>
<organism evidence="2 3">
    <name type="scientific">Meganyctiphanes norvegica</name>
    <name type="common">Northern krill</name>
    <name type="synonym">Thysanopoda norvegica</name>
    <dbReference type="NCBI Taxonomy" id="48144"/>
    <lineage>
        <taxon>Eukaryota</taxon>
        <taxon>Metazoa</taxon>
        <taxon>Ecdysozoa</taxon>
        <taxon>Arthropoda</taxon>
        <taxon>Crustacea</taxon>
        <taxon>Multicrustacea</taxon>
        <taxon>Malacostraca</taxon>
        <taxon>Eumalacostraca</taxon>
        <taxon>Eucarida</taxon>
        <taxon>Euphausiacea</taxon>
        <taxon>Euphausiidae</taxon>
        <taxon>Meganyctiphanes</taxon>
    </lineage>
</organism>
<keyword evidence="3" id="KW-1185">Reference proteome</keyword>
<protein>
    <submittedName>
        <fullName evidence="2">Uncharacterized protein</fullName>
    </submittedName>
</protein>
<comment type="caution">
    <text evidence="2">The sequence shown here is derived from an EMBL/GenBank/DDBJ whole genome shotgun (WGS) entry which is preliminary data.</text>
</comment>